<accession>A0A7R9R2T7</accession>
<organism evidence="1">
    <name type="scientific">Oppiella nova</name>
    <dbReference type="NCBI Taxonomy" id="334625"/>
    <lineage>
        <taxon>Eukaryota</taxon>
        <taxon>Metazoa</taxon>
        <taxon>Ecdysozoa</taxon>
        <taxon>Arthropoda</taxon>
        <taxon>Chelicerata</taxon>
        <taxon>Arachnida</taxon>
        <taxon>Acari</taxon>
        <taxon>Acariformes</taxon>
        <taxon>Sarcoptiformes</taxon>
        <taxon>Oribatida</taxon>
        <taxon>Brachypylina</taxon>
        <taxon>Oppioidea</taxon>
        <taxon>Oppiidae</taxon>
        <taxon>Oppiella</taxon>
    </lineage>
</organism>
<dbReference type="EMBL" id="OC969823">
    <property type="protein sequence ID" value="CAD7666639.1"/>
    <property type="molecule type" value="Genomic_DNA"/>
</dbReference>
<dbReference type="EMBL" id="CAJPVJ010054998">
    <property type="protein sequence ID" value="CAG2183562.1"/>
    <property type="molecule type" value="Genomic_DNA"/>
</dbReference>
<keyword evidence="2" id="KW-1185">Reference proteome</keyword>
<evidence type="ECO:0000313" key="1">
    <source>
        <dbReference type="EMBL" id="CAD7666639.1"/>
    </source>
</evidence>
<name>A0A7R9R2T7_9ACAR</name>
<evidence type="ECO:0000313" key="2">
    <source>
        <dbReference type="Proteomes" id="UP000728032"/>
    </source>
</evidence>
<dbReference type="Proteomes" id="UP000728032">
    <property type="component" value="Unassembled WGS sequence"/>
</dbReference>
<reference evidence="1" key="1">
    <citation type="submission" date="2020-11" db="EMBL/GenBank/DDBJ databases">
        <authorList>
            <person name="Tran Van P."/>
        </authorList>
    </citation>
    <scope>NUCLEOTIDE SEQUENCE</scope>
</reference>
<gene>
    <name evidence="1" type="ORF">ONB1V03_LOCUS22982</name>
</gene>
<proteinExistence type="predicted"/>
<protein>
    <submittedName>
        <fullName evidence="1">Uncharacterized protein</fullName>
    </submittedName>
</protein>
<dbReference type="AlphaFoldDB" id="A0A7R9R2T7"/>
<sequence>MISRTSWKAWDFCTRHPKTIFNGKAVQ</sequence>